<evidence type="ECO:0000256" key="6">
    <source>
        <dbReference type="ARBA" id="ARBA00022737"/>
    </source>
</evidence>
<comment type="domain">
    <text evidence="15">Contains 2 ubiquitin-conjugating enzyme family-like (UEV-like) regions. These regions lack the critical Cys residues required for ubiquitination but retain the ability to bind ubiquitin.</text>
</comment>
<dbReference type="PANTHER" id="PTHR15189">
    <property type="entry name" value="BRISC AND BRCA1-A COMPLEX MEMBER 2"/>
    <property type="match status" value="1"/>
</dbReference>
<keyword evidence="12 15" id="KW-0539">Nucleus</keyword>
<evidence type="ECO:0000256" key="4">
    <source>
        <dbReference type="ARBA" id="ARBA00022618"/>
    </source>
</evidence>
<evidence type="ECO:0000256" key="10">
    <source>
        <dbReference type="ARBA" id="ARBA00022853"/>
    </source>
</evidence>
<comment type="subcellular location">
    <subcellularLocation>
        <location evidence="15">Cytoplasm</location>
    </subcellularLocation>
    <subcellularLocation>
        <location evidence="1 15">Nucleus</location>
    </subcellularLocation>
    <text evidence="15">Localizes at sites of DNA damage at double-strand breaks (DSBs).</text>
</comment>
<comment type="subunit">
    <text evidence="15">Component of the ARISC complex. Component of the BRCA1-A complex. Component of the BRISC complex. Binds polyubiquitin.</text>
</comment>
<comment type="similarity">
    <text evidence="14 15">Belongs to the BABAM2 family.</text>
</comment>
<keyword evidence="11 15" id="KW-0234">DNA repair</keyword>
<keyword evidence="8 15" id="KW-0498">Mitosis</keyword>
<name>A0ABN9KZG3_9NEOB</name>
<evidence type="ECO:0000256" key="2">
    <source>
        <dbReference type="ARBA" id="ARBA00019438"/>
    </source>
</evidence>
<keyword evidence="7 15" id="KW-0227">DNA damage</keyword>
<dbReference type="EMBL" id="CAUEEQ010003470">
    <property type="protein sequence ID" value="CAJ0925314.1"/>
    <property type="molecule type" value="Genomic_DNA"/>
</dbReference>
<dbReference type="InterPro" id="IPR010358">
    <property type="entry name" value="BRE"/>
</dbReference>
<protein>
    <recommendedName>
        <fullName evidence="2 15">BRISC and BRCA1-A complex member 2</fullName>
    </recommendedName>
</protein>
<keyword evidence="5 15" id="KW-0053">Apoptosis</keyword>
<feature type="region of interest" description="Disordered" evidence="16">
    <location>
        <begin position="388"/>
        <end position="549"/>
    </location>
</feature>
<evidence type="ECO:0000256" key="1">
    <source>
        <dbReference type="ARBA" id="ARBA00004123"/>
    </source>
</evidence>
<evidence type="ECO:0000256" key="16">
    <source>
        <dbReference type="SAM" id="MobiDB-lite"/>
    </source>
</evidence>
<comment type="caution">
    <text evidence="17">The sequence shown here is derived from an EMBL/GenBank/DDBJ whole genome shotgun (WGS) entry which is preliminary data.</text>
</comment>
<gene>
    <name evidence="17" type="ORF">RIMI_LOCUS2479186</name>
</gene>
<evidence type="ECO:0000256" key="13">
    <source>
        <dbReference type="ARBA" id="ARBA00023306"/>
    </source>
</evidence>
<evidence type="ECO:0000313" key="18">
    <source>
        <dbReference type="Proteomes" id="UP001176940"/>
    </source>
</evidence>
<keyword evidence="3 15" id="KW-0963">Cytoplasm</keyword>
<evidence type="ECO:0000256" key="5">
    <source>
        <dbReference type="ARBA" id="ARBA00022703"/>
    </source>
</evidence>
<evidence type="ECO:0000313" key="17">
    <source>
        <dbReference type="EMBL" id="CAJ0925314.1"/>
    </source>
</evidence>
<evidence type="ECO:0000256" key="9">
    <source>
        <dbReference type="ARBA" id="ARBA00022786"/>
    </source>
</evidence>
<evidence type="ECO:0000256" key="11">
    <source>
        <dbReference type="ARBA" id="ARBA00023204"/>
    </source>
</evidence>
<proteinExistence type="inferred from homology"/>
<accession>A0ABN9KZG3</accession>
<keyword evidence="6" id="KW-0677">Repeat</keyword>
<sequence>MLFFDCGTNSLMRSAPKKVIANAADISVASYCDLHADDDIATSNRSTIALVSISIPRKGKTLQGPTVLSGENGTPNFPAKNLNFWRRKEQSLEFPGPTNKNRRECSPTSKKSPLSDAGRVSPDGGTLAPAVALSWCWPPPRRMKMAGQRPAPWHGDVFCYIVSVAERPPGEGGAPASIVSMVRCWLVDRGRDILFNAQYPELPPDFIFGEDAEFLPEPSALPSLAGWDAADPECLLQVVKELVQQYHQYQCSRLSESSRLMFEYQTLLEEPQYGENMEIYAGKKNNWTGEFSARFLLKLPVDFSNIPIYLLKNSDVLSRVIGVHVTTRTGGLLSDVTTRTGGLLSDVTTRTGGLLSDVTSRPGGHLRDVTTRTGGHLRDVTTMGLAASSVMSPPGQAASSVMSPPGQAASSVMSPPGQAASSVMSPPGQAASSVMSPPGQAASSVMSPPGQAASSVMSPPGQAASSVMSPPGQAASSVMSPPGQVASSVMSPPGQAASSVMSPPGQAASSVMSRPGQAASSVMSPPGQAASSVMSPPGQAASSLMSPSL</sequence>
<keyword evidence="18" id="KW-1185">Reference proteome</keyword>
<dbReference type="Pfam" id="PF06113">
    <property type="entry name" value="BRE"/>
    <property type="match status" value="1"/>
</dbReference>
<evidence type="ECO:0000256" key="14">
    <source>
        <dbReference type="ARBA" id="ARBA00025766"/>
    </source>
</evidence>
<reference evidence="17" key="1">
    <citation type="submission" date="2023-07" db="EMBL/GenBank/DDBJ databases">
        <authorList>
            <person name="Stuckert A."/>
        </authorList>
    </citation>
    <scope>NUCLEOTIDE SEQUENCE</scope>
</reference>
<keyword evidence="9 15" id="KW-0833">Ubl conjugation pathway</keyword>
<feature type="non-terminal residue" evidence="17">
    <location>
        <position position="549"/>
    </location>
</feature>
<evidence type="ECO:0000256" key="3">
    <source>
        <dbReference type="ARBA" id="ARBA00022490"/>
    </source>
</evidence>
<evidence type="ECO:0000256" key="12">
    <source>
        <dbReference type="ARBA" id="ARBA00023242"/>
    </source>
</evidence>
<organism evidence="17 18">
    <name type="scientific">Ranitomeya imitator</name>
    <name type="common">mimic poison frog</name>
    <dbReference type="NCBI Taxonomy" id="111125"/>
    <lineage>
        <taxon>Eukaryota</taxon>
        <taxon>Metazoa</taxon>
        <taxon>Chordata</taxon>
        <taxon>Craniata</taxon>
        <taxon>Vertebrata</taxon>
        <taxon>Euteleostomi</taxon>
        <taxon>Amphibia</taxon>
        <taxon>Batrachia</taxon>
        <taxon>Anura</taxon>
        <taxon>Neobatrachia</taxon>
        <taxon>Hyloidea</taxon>
        <taxon>Dendrobatidae</taxon>
        <taxon>Dendrobatinae</taxon>
        <taxon>Ranitomeya</taxon>
    </lineage>
</organism>
<feature type="compositionally biased region" description="Polar residues" evidence="16">
    <location>
        <begin position="397"/>
        <end position="549"/>
    </location>
</feature>
<dbReference type="PANTHER" id="PTHR15189:SF7">
    <property type="entry name" value="BRISC AND BRCA1-A COMPLEX MEMBER 2"/>
    <property type="match status" value="1"/>
</dbReference>
<keyword evidence="4 15" id="KW-0132">Cell division</keyword>
<evidence type="ECO:0000256" key="15">
    <source>
        <dbReference type="RuleBase" id="RU368019"/>
    </source>
</evidence>
<keyword evidence="13 15" id="KW-0131">Cell cycle</keyword>
<comment type="function">
    <text evidence="15">May play a role in homeostasis or cellular differentiation in cells of neural, epithelial and germline origins. May also act as a death receptor-associated anti-apoptotic protein, which inhibits the mitochondrial apoptotic pathway.</text>
</comment>
<feature type="region of interest" description="Disordered" evidence="16">
    <location>
        <begin position="92"/>
        <end position="125"/>
    </location>
</feature>
<evidence type="ECO:0000256" key="7">
    <source>
        <dbReference type="ARBA" id="ARBA00022763"/>
    </source>
</evidence>
<keyword evidence="10 15" id="KW-0156">Chromatin regulator</keyword>
<dbReference type="Proteomes" id="UP001176940">
    <property type="component" value="Unassembled WGS sequence"/>
</dbReference>
<evidence type="ECO:0000256" key="8">
    <source>
        <dbReference type="ARBA" id="ARBA00022776"/>
    </source>
</evidence>